<dbReference type="Pfam" id="PF03413">
    <property type="entry name" value="PepSY"/>
    <property type="match status" value="1"/>
</dbReference>
<name>A0ABU3BNF3_9BACT</name>
<sequence>MKTLISAAALAFALAPAASAQTTPLDECGPLQGTIRVADGDLIQPDMARVSPEDASDAALRAVPDATVTEIELEEEDGFLVYEVDLWRDGVEFEVEVDAGTAEVLCAERD</sequence>
<organism evidence="3 4">
    <name type="scientific">Rubrivirga litoralis</name>
    <dbReference type="NCBI Taxonomy" id="3075598"/>
    <lineage>
        <taxon>Bacteria</taxon>
        <taxon>Pseudomonadati</taxon>
        <taxon>Rhodothermota</taxon>
        <taxon>Rhodothermia</taxon>
        <taxon>Rhodothermales</taxon>
        <taxon>Rubricoccaceae</taxon>
        <taxon>Rubrivirga</taxon>
    </lineage>
</organism>
<accession>A0ABU3BNF3</accession>
<feature type="domain" description="PepSY" evidence="2">
    <location>
        <begin position="50"/>
        <end position="105"/>
    </location>
</feature>
<feature type="signal peptide" evidence="1">
    <location>
        <begin position="1"/>
        <end position="20"/>
    </location>
</feature>
<comment type="caution">
    <text evidence="3">The sequence shown here is derived from an EMBL/GenBank/DDBJ whole genome shotgun (WGS) entry which is preliminary data.</text>
</comment>
<dbReference type="EMBL" id="JAVRHT010000005">
    <property type="protein sequence ID" value="MDT0630814.1"/>
    <property type="molecule type" value="Genomic_DNA"/>
</dbReference>
<keyword evidence="1" id="KW-0732">Signal</keyword>
<protein>
    <submittedName>
        <fullName evidence="3">PepSY domain-containing protein</fullName>
    </submittedName>
</protein>
<dbReference type="InterPro" id="IPR025711">
    <property type="entry name" value="PepSY"/>
</dbReference>
<evidence type="ECO:0000313" key="3">
    <source>
        <dbReference type="EMBL" id="MDT0630814.1"/>
    </source>
</evidence>
<dbReference type="Gene3D" id="3.10.450.40">
    <property type="match status" value="1"/>
</dbReference>
<proteinExistence type="predicted"/>
<evidence type="ECO:0000313" key="4">
    <source>
        <dbReference type="Proteomes" id="UP001267426"/>
    </source>
</evidence>
<dbReference type="RefSeq" id="WP_311662150.1">
    <property type="nucleotide sequence ID" value="NZ_JAVRHT010000005.1"/>
</dbReference>
<evidence type="ECO:0000256" key="1">
    <source>
        <dbReference type="SAM" id="SignalP"/>
    </source>
</evidence>
<dbReference type="Proteomes" id="UP001267426">
    <property type="component" value="Unassembled WGS sequence"/>
</dbReference>
<reference evidence="3 4" key="1">
    <citation type="submission" date="2023-09" db="EMBL/GenBank/DDBJ databases">
        <authorList>
            <person name="Rey-Velasco X."/>
        </authorList>
    </citation>
    <scope>NUCLEOTIDE SEQUENCE [LARGE SCALE GENOMIC DNA]</scope>
    <source>
        <strain evidence="3 4">F394</strain>
    </source>
</reference>
<keyword evidence="4" id="KW-1185">Reference proteome</keyword>
<feature type="chain" id="PRO_5045213374" evidence="1">
    <location>
        <begin position="21"/>
        <end position="110"/>
    </location>
</feature>
<gene>
    <name evidence="3" type="ORF">RM540_03560</name>
</gene>
<evidence type="ECO:0000259" key="2">
    <source>
        <dbReference type="Pfam" id="PF03413"/>
    </source>
</evidence>